<dbReference type="SMART" id="SM00650">
    <property type="entry name" value="rADc"/>
    <property type="match status" value="1"/>
</dbReference>
<evidence type="ECO:0000256" key="5">
    <source>
        <dbReference type="ARBA" id="ARBA00022884"/>
    </source>
</evidence>
<feature type="domain" description="Ribosomal RNA adenine methylase transferase N-terminal" evidence="10">
    <location>
        <begin position="13"/>
        <end position="148"/>
    </location>
</feature>
<dbReference type="SUPFAM" id="SSF53335">
    <property type="entry name" value="S-adenosyl-L-methionine-dependent methyltransferases"/>
    <property type="match status" value="1"/>
</dbReference>
<dbReference type="EC" id="2.1.1.-" evidence="9"/>
<dbReference type="PANTHER" id="PTHR11727">
    <property type="entry name" value="DIMETHYLADENOSINE TRANSFERASE"/>
    <property type="match status" value="1"/>
</dbReference>
<dbReference type="InterPro" id="IPR020598">
    <property type="entry name" value="rRNA_Ade_methylase_Trfase_N"/>
</dbReference>
<dbReference type="Gene3D" id="3.40.50.150">
    <property type="entry name" value="Vaccinia Virus protein VP39"/>
    <property type="match status" value="1"/>
</dbReference>
<dbReference type="GO" id="GO:0005730">
    <property type="term" value="C:nucleolus"/>
    <property type="evidence" value="ECO:0007669"/>
    <property type="project" value="TreeGrafter"/>
</dbReference>
<gene>
    <name evidence="11" type="ORF">DdX_07986</name>
</gene>
<comment type="function">
    <text evidence="7">Specifically dimethylates two adjacent adenosines in the loop of a conserved hairpin near the 3'-end of 18S rRNA in the 40S particle. Involved in the pre-rRNA processing steps leading to small-subunit rRNA production independently of its RNA-modifying catalytic activity. Part of the small subunit (SSU) processome, first precursor of the small eukaryotic ribosomal subunit. During the assembly of the SSU processome in the nucleolus, many ribosome biogenesis factors, an RNA chaperone and ribosomal proteins associate with the nascent pre-rRNA and work in concert to generate RNA folding, modifications, rearrangements and cleavage as well as targeted degradation of pre-ribosomal RNA by the RNA exosome.</text>
</comment>
<keyword evidence="12" id="KW-1185">Reference proteome</keyword>
<evidence type="ECO:0000313" key="11">
    <source>
        <dbReference type="EMBL" id="KAI1715662.1"/>
    </source>
</evidence>
<dbReference type="AlphaFoldDB" id="A0AAD4N825"/>
<dbReference type="InterPro" id="IPR029063">
    <property type="entry name" value="SAM-dependent_MTases_sf"/>
</dbReference>
<evidence type="ECO:0000256" key="6">
    <source>
        <dbReference type="ARBA" id="ARBA00035020"/>
    </source>
</evidence>
<name>A0AAD4N825_9BILA</name>
<proteinExistence type="inferred from homology"/>
<comment type="subunit">
    <text evidence="6">Part of the small subunit (SSU) processome, composed of more than 70 proteins and the RNA chaperone small nucleolar RNA (snoRNA) U3.</text>
</comment>
<dbReference type="Pfam" id="PF00398">
    <property type="entry name" value="RrnaAD"/>
    <property type="match status" value="1"/>
</dbReference>
<keyword evidence="4 8" id="KW-0949">S-adenosyl-L-methionine</keyword>
<evidence type="ECO:0000256" key="2">
    <source>
        <dbReference type="ARBA" id="ARBA00022603"/>
    </source>
</evidence>
<dbReference type="Gene3D" id="1.10.8.480">
    <property type="match status" value="1"/>
</dbReference>
<evidence type="ECO:0000256" key="9">
    <source>
        <dbReference type="RuleBase" id="RU362106"/>
    </source>
</evidence>
<keyword evidence="2 8" id="KW-0489">Methyltransferase</keyword>
<keyword evidence="3 8" id="KW-0808">Transferase</keyword>
<evidence type="ECO:0000256" key="4">
    <source>
        <dbReference type="ARBA" id="ARBA00022691"/>
    </source>
</evidence>
<comment type="caution">
    <text evidence="11">The sequence shown here is derived from an EMBL/GenBank/DDBJ whole genome shotgun (WGS) entry which is preliminary data.</text>
</comment>
<organism evidence="11 12">
    <name type="scientific">Ditylenchus destructor</name>
    <dbReference type="NCBI Taxonomy" id="166010"/>
    <lineage>
        <taxon>Eukaryota</taxon>
        <taxon>Metazoa</taxon>
        <taxon>Ecdysozoa</taxon>
        <taxon>Nematoda</taxon>
        <taxon>Chromadorea</taxon>
        <taxon>Rhabditida</taxon>
        <taxon>Tylenchina</taxon>
        <taxon>Tylenchomorpha</taxon>
        <taxon>Sphaerularioidea</taxon>
        <taxon>Anguinidae</taxon>
        <taxon>Anguininae</taxon>
        <taxon>Ditylenchus</taxon>
    </lineage>
</organism>
<keyword evidence="1 9" id="KW-0698">rRNA processing</keyword>
<evidence type="ECO:0000256" key="7">
    <source>
        <dbReference type="ARBA" id="ARBA00046134"/>
    </source>
</evidence>
<evidence type="ECO:0000256" key="3">
    <source>
        <dbReference type="ARBA" id="ARBA00022679"/>
    </source>
</evidence>
<feature type="binding site" evidence="8">
    <location>
        <position position="1"/>
    </location>
    <ligand>
        <name>S-adenosyl-L-methionine</name>
        <dbReference type="ChEBI" id="CHEBI:59789"/>
    </ligand>
</feature>
<dbReference type="GO" id="GO:0003723">
    <property type="term" value="F:RNA binding"/>
    <property type="evidence" value="ECO:0007669"/>
    <property type="project" value="UniProtKB-UniRule"/>
</dbReference>
<accession>A0AAD4N825</accession>
<evidence type="ECO:0000256" key="8">
    <source>
        <dbReference type="PROSITE-ProRule" id="PRU01026"/>
    </source>
</evidence>
<evidence type="ECO:0000259" key="10">
    <source>
        <dbReference type="SMART" id="SM00650"/>
    </source>
</evidence>
<dbReference type="InterPro" id="IPR011530">
    <property type="entry name" value="rRNA_adenine_dimethylase"/>
</dbReference>
<dbReference type="EMBL" id="JAKKPZ010000011">
    <property type="protein sequence ID" value="KAI1715662.1"/>
    <property type="molecule type" value="Genomic_DNA"/>
</dbReference>
<dbReference type="PANTHER" id="PTHR11727:SF7">
    <property type="entry name" value="DIMETHYLADENOSINE TRANSFERASE-RELATED"/>
    <property type="match status" value="1"/>
</dbReference>
<protein>
    <recommendedName>
        <fullName evidence="9">rRNA adenine N(6)-methyltransferase</fullName>
        <ecNumber evidence="9">2.1.1.-</ecNumber>
    </recommendedName>
</protein>
<comment type="caution">
    <text evidence="8">Lacks conserved residue(s) required for the propagation of feature annotation.</text>
</comment>
<dbReference type="InterPro" id="IPR001737">
    <property type="entry name" value="KsgA/Erm"/>
</dbReference>
<comment type="similarity">
    <text evidence="8 9">Belongs to the class I-like SAM-binding methyltransferase superfamily. rRNA adenine N(6)-methyltransferase family.</text>
</comment>
<dbReference type="GO" id="GO:0000179">
    <property type="term" value="F:rRNA (adenine-N6,N6-)-dimethyltransferase activity"/>
    <property type="evidence" value="ECO:0007669"/>
    <property type="project" value="UniProtKB-UniRule"/>
</dbReference>
<dbReference type="PROSITE" id="PS51689">
    <property type="entry name" value="SAM_RNA_A_N6_MT"/>
    <property type="match status" value="1"/>
</dbReference>
<dbReference type="NCBIfam" id="TIGR00755">
    <property type="entry name" value="ksgA"/>
    <property type="match status" value="1"/>
</dbReference>
<dbReference type="Proteomes" id="UP001201812">
    <property type="component" value="Unassembled WGS sequence"/>
</dbReference>
<feature type="binding site" evidence="8">
    <location>
        <position position="47"/>
    </location>
    <ligand>
        <name>S-adenosyl-L-methionine</name>
        <dbReference type="ChEBI" id="CHEBI:59789"/>
    </ligand>
</feature>
<evidence type="ECO:0000256" key="1">
    <source>
        <dbReference type="ARBA" id="ARBA00022552"/>
    </source>
</evidence>
<keyword evidence="5 8" id="KW-0694">RNA-binding</keyword>
<feature type="binding site" evidence="8">
    <location>
        <position position="63"/>
    </location>
    <ligand>
        <name>S-adenosyl-L-methionine</name>
        <dbReference type="ChEBI" id="CHEBI:59789"/>
    </ligand>
</feature>
<evidence type="ECO:0000313" key="12">
    <source>
        <dbReference type="Proteomes" id="UP001201812"/>
    </source>
</evidence>
<sequence>MPFSIKKYNITQIIDKLTNLTAELGNLADLAPSRKNLGDLATWQLGDVIKIKEWPDFDVCISNLPYQISSPFVFRLLEHKPLPRYAVLMFQKEFADRLLAKPGSKLYSRLSVCVQLLAKVEHLMTVKRKEFRPPPKVDSSVIRIQPRNPPPLINYTEWDGLLRMAFSRKNKTLSSIFKQKNVMDTLGKNYRTICSLKNQAIPEEFDIKSYVENILKESGFDGKRARTLAVDDFLTLLLAFNKANIHFA</sequence>
<reference evidence="11" key="1">
    <citation type="submission" date="2022-01" db="EMBL/GenBank/DDBJ databases">
        <title>Genome Sequence Resource for Two Populations of Ditylenchus destructor, the Migratory Endoparasitic Phytonematode.</title>
        <authorList>
            <person name="Zhang H."/>
            <person name="Lin R."/>
            <person name="Xie B."/>
        </authorList>
    </citation>
    <scope>NUCLEOTIDE SEQUENCE</scope>
    <source>
        <strain evidence="11">BazhouSP</strain>
    </source>
</reference>